<reference evidence="3" key="1">
    <citation type="submission" date="2009-08" db="EMBL/GenBank/DDBJ databases">
        <authorList>
            <person name="Wu Y.Y."/>
            <person name="Kang Q.J."/>
            <person name="Shen Y.M."/>
            <person name="Bai L.Q."/>
            <person name="Deng Z.X."/>
        </authorList>
    </citation>
    <scope>NUCLEOTIDE SEQUENCE</scope>
    <source>
        <strain evidence="3">CS</strain>
    </source>
</reference>
<comment type="similarity">
    <text evidence="1">Belongs to the AHA1 family.</text>
</comment>
<protein>
    <submittedName>
        <fullName evidence="3">Activator of Hsp90 ATPase</fullName>
    </submittedName>
</protein>
<reference evidence="3" key="2">
    <citation type="journal article" date="2011" name="Mol. Biosyst.">
        <title>Cloning and functional analysis of the naphthomycin biosynthetic gene cluster in Streptomyces sp. CS.</title>
        <authorList>
            <person name="Wu Y."/>
            <person name="Kang Q."/>
            <person name="Shen Y."/>
            <person name="Su W."/>
            <person name="Bai L."/>
        </authorList>
    </citation>
    <scope>NUCLEOTIDE SEQUENCE</scope>
    <source>
        <strain evidence="3">CS</strain>
    </source>
</reference>
<dbReference type="InterPro" id="IPR023393">
    <property type="entry name" value="START-like_dom_sf"/>
</dbReference>
<dbReference type="SUPFAM" id="SSF55961">
    <property type="entry name" value="Bet v1-like"/>
    <property type="match status" value="1"/>
</dbReference>
<dbReference type="EMBL" id="GQ452266">
    <property type="protein sequence ID" value="ADM46375.1"/>
    <property type="molecule type" value="Genomic_DNA"/>
</dbReference>
<dbReference type="InterPro" id="IPR013538">
    <property type="entry name" value="ASHA1/2-like_C"/>
</dbReference>
<name>F8QPH7_9ACTN</name>
<organism evidence="3">
    <name type="scientific">Streptomyces sp. CS</name>
    <dbReference type="NCBI Taxonomy" id="876169"/>
    <lineage>
        <taxon>Bacteria</taxon>
        <taxon>Bacillati</taxon>
        <taxon>Actinomycetota</taxon>
        <taxon>Actinomycetes</taxon>
        <taxon>Kitasatosporales</taxon>
        <taxon>Streptomycetaceae</taxon>
        <taxon>Streptomyces</taxon>
    </lineage>
</organism>
<proteinExistence type="inferred from homology"/>
<dbReference type="Pfam" id="PF08327">
    <property type="entry name" value="AHSA1"/>
    <property type="match status" value="1"/>
</dbReference>
<evidence type="ECO:0000256" key="1">
    <source>
        <dbReference type="ARBA" id="ARBA00006817"/>
    </source>
</evidence>
<sequence>MEAESHPSADSTPPARHGSFSLDLDFTVARAEVFRGFSDPSLRARWSRLPGGSATAEHELDFRVGGGEIARNLFVSGDTEERLAYRSRFLDIVPDTRIVYVYEAEVDGSVRWISLVTVELADEPTGSRLTWTEQFTWLVPTGDGTQDIAHLRGGTRLRLNGLSTVVDPGRHGLNWMGTPPATGTTPR</sequence>
<evidence type="ECO:0000259" key="2">
    <source>
        <dbReference type="Pfam" id="PF08327"/>
    </source>
</evidence>
<feature type="domain" description="Activator of Hsp90 ATPase homologue 1/2-like C-terminal" evidence="2">
    <location>
        <begin position="29"/>
        <end position="141"/>
    </location>
</feature>
<accession>F8QPH7</accession>
<evidence type="ECO:0000313" key="3">
    <source>
        <dbReference type="EMBL" id="ADM46375.1"/>
    </source>
</evidence>
<dbReference type="Gene3D" id="3.30.530.20">
    <property type="match status" value="1"/>
</dbReference>
<gene>
    <name evidence="3" type="primary">nat6</name>
</gene>
<dbReference type="AlphaFoldDB" id="F8QPH7"/>